<dbReference type="Gene3D" id="1.10.150.400">
    <property type="match status" value="1"/>
</dbReference>
<evidence type="ECO:0000313" key="3">
    <source>
        <dbReference type="Proteomes" id="UP001411173"/>
    </source>
</evidence>
<dbReference type="SUPFAM" id="SSF56784">
    <property type="entry name" value="HAD-like"/>
    <property type="match status" value="1"/>
</dbReference>
<organism evidence="2 3">
    <name type="scientific">Phytobacter palmae</name>
    <dbReference type="NCBI Taxonomy" id="1855371"/>
    <lineage>
        <taxon>Bacteria</taxon>
        <taxon>Pseudomonadati</taxon>
        <taxon>Pseudomonadota</taxon>
        <taxon>Gammaproteobacteria</taxon>
        <taxon>Enterobacterales</taxon>
        <taxon>Enterobacteriaceae</taxon>
        <taxon>Phytobacter</taxon>
    </lineage>
</organism>
<dbReference type="EMBL" id="JBCIVJ010000003">
    <property type="protein sequence ID" value="MEN0578519.1"/>
    <property type="molecule type" value="Genomic_DNA"/>
</dbReference>
<evidence type="ECO:0000256" key="1">
    <source>
        <dbReference type="ARBA" id="ARBA00022723"/>
    </source>
</evidence>
<dbReference type="GO" id="GO:0016787">
    <property type="term" value="F:hydrolase activity"/>
    <property type="evidence" value="ECO:0007669"/>
    <property type="project" value="UniProtKB-KW"/>
</dbReference>
<dbReference type="NCBIfam" id="TIGR01549">
    <property type="entry name" value="HAD-SF-IA-v1"/>
    <property type="match status" value="1"/>
</dbReference>
<dbReference type="Proteomes" id="UP001411173">
    <property type="component" value="Unassembled WGS sequence"/>
</dbReference>
<name>A0ABU9V1N0_9ENTR</name>
<evidence type="ECO:0000313" key="2">
    <source>
        <dbReference type="EMBL" id="MEN0578519.1"/>
    </source>
</evidence>
<accession>A0ABU9V1N0</accession>
<dbReference type="InterPro" id="IPR023214">
    <property type="entry name" value="HAD_sf"/>
</dbReference>
<keyword evidence="1" id="KW-0479">Metal-binding</keyword>
<proteinExistence type="predicted"/>
<keyword evidence="2" id="KW-0378">Hydrolase</keyword>
<keyword evidence="3" id="KW-1185">Reference proteome</keyword>
<dbReference type="InterPro" id="IPR006439">
    <property type="entry name" value="HAD-SF_hydro_IA"/>
</dbReference>
<protein>
    <submittedName>
        <fullName evidence="2">HAD-IA family hydrolase</fullName>
    </submittedName>
</protein>
<dbReference type="RefSeq" id="WP_343193387.1">
    <property type="nucleotide sequence ID" value="NZ_JBCIVJ010000003.1"/>
</dbReference>
<gene>
    <name evidence="2" type="ORF">AAIG39_05800</name>
</gene>
<dbReference type="Pfam" id="PF00702">
    <property type="entry name" value="Hydrolase"/>
    <property type="match status" value="1"/>
</dbReference>
<sequence>MLMNTILGPEFNRFAEAIESFKDLPVTALNDAEVISFDFFDTLFTRPLADPEDAFDILGKQLGIDNFKTKRQSAQSEAFRQMSASGKKEITIAGIYAAFTHDTQAAEQMANAEYQLELNLIEPNGIIFELFKHLKEAGKKVIVTSDMYLPARFFEQALEKHGVTGVTVFSSCDENATKRDSGELFDIIARKLNVSPDQILHVGDNEVSDVIRPREKGLLAYHYCSHYLSTICKGLPLSLSFAQGMLKSHEGYHDLQAYKSLGFTYGGAASLGFLKWIKAQTATHQIDHVFFLSRDGYIMQKMVERGDVGDFPDSTYFYGSRTALTLAIINDQNFMQFIPFLLSGAEGLQPREVIERIGVVPPAPEIMASFGLSAETALTPELFPLMTNFLYAWRWQILLVCRKNRRGLFAYIQKLGIKPGEKIALVDVGWSGTTQEAFYHAVKQFIDIDIHGYYFCLANTAEKLRRKTFLQMHAMYEADNADISLIDQIYENRVAIELFFSAPHDSIIGYDAVTSAPVGDQGRGLKRDLSQSISDICDGAMLFAENYNALSKRLNIELTPHELTLSMLALVQNKKWQDYSAITGISNFDAWGSSRLKSLCVEDYLIS</sequence>
<dbReference type="InterPro" id="IPR036412">
    <property type="entry name" value="HAD-like_sf"/>
</dbReference>
<reference evidence="2 3" key="1">
    <citation type="submission" date="2024-02" db="EMBL/GenBank/DDBJ databases">
        <title>Whole genome of MDR Enterobacteriaceae from southern Thailand.</title>
        <authorList>
            <person name="Surachat K."/>
        </authorList>
    </citation>
    <scope>NUCLEOTIDE SEQUENCE [LARGE SCALE GENOMIC DNA]</scope>
    <source>
        <strain evidence="2 3">PSU_29</strain>
    </source>
</reference>
<comment type="caution">
    <text evidence="2">The sequence shown here is derived from an EMBL/GenBank/DDBJ whole genome shotgun (WGS) entry which is preliminary data.</text>
</comment>
<dbReference type="Gene3D" id="3.40.50.1000">
    <property type="entry name" value="HAD superfamily/HAD-like"/>
    <property type="match status" value="1"/>
</dbReference>